<feature type="compositionally biased region" description="Basic and acidic residues" evidence="1">
    <location>
        <begin position="45"/>
        <end position="60"/>
    </location>
</feature>
<dbReference type="AlphaFoldDB" id="A0A8C9G7E8"/>
<evidence type="ECO:0000256" key="1">
    <source>
        <dbReference type="SAM" id="MobiDB-lite"/>
    </source>
</evidence>
<dbReference type="Ensembl" id="ENSPSTT00000024645.1">
    <property type="protein sequence ID" value="ENSPSTP00000023427.1"/>
    <property type="gene ID" value="ENSPSTG00000017234.1"/>
</dbReference>
<evidence type="ECO:0000313" key="3">
    <source>
        <dbReference type="Proteomes" id="UP000694428"/>
    </source>
</evidence>
<name>A0A8C9G7E8_PAVCR</name>
<sequence>VRTAFFPVPRGARPLSGRRRGSRAGRTAGSSGGAARGRSLPGRCELGRRERQRDRGEGARRKICELLPATPAAGIASAPSSRLLRRKDSNQGWAHPARRTSSPLLLLPFN</sequence>
<feature type="region of interest" description="Disordered" evidence="1">
    <location>
        <begin position="77"/>
        <end position="110"/>
    </location>
</feature>
<dbReference type="Ensembl" id="ENSPSTT00000027398.1">
    <property type="protein sequence ID" value="ENSPSTP00000026043.1"/>
    <property type="gene ID" value="ENSPSTG00000019135.1"/>
</dbReference>
<reference evidence="2" key="1">
    <citation type="submission" date="2025-05" db="UniProtKB">
        <authorList>
            <consortium name="Ensembl"/>
        </authorList>
    </citation>
    <scope>IDENTIFICATION</scope>
</reference>
<organism evidence="2 3">
    <name type="scientific">Pavo cristatus</name>
    <name type="common">Indian peafowl</name>
    <name type="synonym">Blue peafowl</name>
    <dbReference type="NCBI Taxonomy" id="9049"/>
    <lineage>
        <taxon>Eukaryota</taxon>
        <taxon>Metazoa</taxon>
        <taxon>Chordata</taxon>
        <taxon>Craniata</taxon>
        <taxon>Vertebrata</taxon>
        <taxon>Euteleostomi</taxon>
        <taxon>Archelosauria</taxon>
        <taxon>Archosauria</taxon>
        <taxon>Dinosauria</taxon>
        <taxon>Saurischia</taxon>
        <taxon>Theropoda</taxon>
        <taxon>Coelurosauria</taxon>
        <taxon>Aves</taxon>
        <taxon>Neognathae</taxon>
        <taxon>Galloanserae</taxon>
        <taxon>Galliformes</taxon>
        <taxon>Phasianidae</taxon>
        <taxon>Phasianinae</taxon>
        <taxon>Pavo</taxon>
    </lineage>
</organism>
<protein>
    <submittedName>
        <fullName evidence="2">Uncharacterized protein</fullName>
    </submittedName>
</protein>
<feature type="region of interest" description="Disordered" evidence="1">
    <location>
        <begin position="1"/>
        <end position="60"/>
    </location>
</feature>
<accession>A0A8C9G7E8</accession>
<evidence type="ECO:0000313" key="2">
    <source>
        <dbReference type="Ensembl" id="ENSPSTP00000023427.1"/>
    </source>
</evidence>
<keyword evidence="3" id="KW-1185">Reference proteome</keyword>
<dbReference type="Proteomes" id="UP000694428">
    <property type="component" value="Unplaced"/>
</dbReference>
<proteinExistence type="predicted"/>